<dbReference type="RefSeq" id="WP_263072250.1">
    <property type="nucleotide sequence ID" value="NZ_JAOUSF010000002.1"/>
</dbReference>
<dbReference type="GO" id="GO:0030420">
    <property type="term" value="P:establishment of competence for transformation"/>
    <property type="evidence" value="ECO:0007669"/>
    <property type="project" value="InterPro"/>
</dbReference>
<protein>
    <submittedName>
        <fullName evidence="1">Competence protein ComK</fullName>
    </submittedName>
</protein>
<name>A0AAE3IRD7_9BACI</name>
<accession>A0AAE3IRD7</accession>
<gene>
    <name evidence="1" type="ORF">OEV98_05695</name>
</gene>
<evidence type="ECO:0000313" key="1">
    <source>
        <dbReference type="EMBL" id="MCU9613042.1"/>
    </source>
</evidence>
<evidence type="ECO:0000313" key="2">
    <source>
        <dbReference type="Proteomes" id="UP001209318"/>
    </source>
</evidence>
<dbReference type="Pfam" id="PF06338">
    <property type="entry name" value="ComK"/>
    <property type="match status" value="1"/>
</dbReference>
<dbReference type="Proteomes" id="UP001209318">
    <property type="component" value="Unassembled WGS sequence"/>
</dbReference>
<dbReference type="EMBL" id="JAOUSF010000002">
    <property type="protein sequence ID" value="MCU9613042.1"/>
    <property type="molecule type" value="Genomic_DNA"/>
</dbReference>
<dbReference type="InterPro" id="IPR010461">
    <property type="entry name" value="ComK"/>
</dbReference>
<organism evidence="1 2">
    <name type="scientific">Perspicuibacillus lycopersici</name>
    <dbReference type="NCBI Taxonomy" id="1325689"/>
    <lineage>
        <taxon>Bacteria</taxon>
        <taxon>Bacillati</taxon>
        <taxon>Bacillota</taxon>
        <taxon>Bacilli</taxon>
        <taxon>Bacillales</taxon>
        <taxon>Bacillaceae</taxon>
        <taxon>Perspicuibacillus</taxon>
    </lineage>
</organism>
<comment type="caution">
    <text evidence="1">The sequence shown here is derived from an EMBL/GenBank/DDBJ whole genome shotgun (WGS) entry which is preliminary data.</text>
</comment>
<keyword evidence="2" id="KW-1185">Reference proteome</keyword>
<sequence length="179" mass="20560">MIEKMYLINYNTSAIISKFDEYGNEYSMILEGKQVFIFKQKPLDIINHSFHKVGNNLDGAIEAARVILNRKYKVPAAFVPHIEIILIPCDTLDKRGSVWLVKSHIEDFQEIGKKKTRVYTKHGQSISIAMSKRSLQAKIAQASHLYVELSKNIQAIRNTLQPVQVSYILENPIEYLPKQ</sequence>
<proteinExistence type="predicted"/>
<dbReference type="AlphaFoldDB" id="A0AAE3IRD7"/>
<reference evidence="1" key="1">
    <citation type="submission" date="2022-10" db="EMBL/GenBank/DDBJ databases">
        <title>Description of Fervidibacillus gen. nov. in the family Fervidibacillaceae fam. nov. with two species, Fervidibacillus albus sp. nov., and Fervidibacillus halotolerans sp. nov., isolated from tidal flat sediments.</title>
        <authorList>
            <person name="Kwon K.K."/>
            <person name="Yang S.-H."/>
        </authorList>
    </citation>
    <scope>NUCLEOTIDE SEQUENCE</scope>
    <source>
        <strain evidence="1">JCM 19140</strain>
    </source>
</reference>